<dbReference type="GO" id="GO:0008579">
    <property type="term" value="F:JUN kinase phosphatase activity"/>
    <property type="evidence" value="ECO:0007669"/>
    <property type="project" value="TreeGrafter"/>
</dbReference>
<dbReference type="InterPro" id="IPR020422">
    <property type="entry name" value="TYR_PHOSPHATASE_DUAL_dom"/>
</dbReference>
<dbReference type="Pfam" id="PF00782">
    <property type="entry name" value="DSPc"/>
    <property type="match status" value="1"/>
</dbReference>
<accession>A0A812NT97</accession>
<dbReference type="Gene3D" id="3.90.190.10">
    <property type="entry name" value="Protein tyrosine phosphatase superfamily"/>
    <property type="match status" value="1"/>
</dbReference>
<dbReference type="GO" id="GO:0005737">
    <property type="term" value="C:cytoplasm"/>
    <property type="evidence" value="ECO:0007669"/>
    <property type="project" value="TreeGrafter"/>
</dbReference>
<evidence type="ECO:0000259" key="4">
    <source>
        <dbReference type="PROSITE" id="PS50054"/>
    </source>
</evidence>
<dbReference type="SMART" id="SM00195">
    <property type="entry name" value="DSPc"/>
    <property type="match status" value="1"/>
</dbReference>
<dbReference type="CDD" id="cd14498">
    <property type="entry name" value="DSP"/>
    <property type="match status" value="1"/>
</dbReference>
<evidence type="ECO:0000256" key="3">
    <source>
        <dbReference type="SAM" id="MobiDB-lite"/>
    </source>
</evidence>
<dbReference type="SUPFAM" id="SSF52799">
    <property type="entry name" value="(Phosphotyrosine protein) phosphatases II"/>
    <property type="match status" value="1"/>
</dbReference>
<keyword evidence="2" id="KW-0904">Protein phosphatase</keyword>
<evidence type="ECO:0000313" key="6">
    <source>
        <dbReference type="EMBL" id="CAE7319696.1"/>
    </source>
</evidence>
<dbReference type="PROSITE" id="PS00383">
    <property type="entry name" value="TYR_PHOSPHATASE_1"/>
    <property type="match status" value="1"/>
</dbReference>
<name>A0A812NT97_9DINO</name>
<dbReference type="AlphaFoldDB" id="A0A812NT97"/>
<dbReference type="Proteomes" id="UP000604046">
    <property type="component" value="Unassembled WGS sequence"/>
</dbReference>
<dbReference type="InterPro" id="IPR016130">
    <property type="entry name" value="Tyr_Pase_AS"/>
</dbReference>
<dbReference type="InterPro" id="IPR000340">
    <property type="entry name" value="Dual-sp_phosphatase_cat-dom"/>
</dbReference>
<dbReference type="InterPro" id="IPR029021">
    <property type="entry name" value="Prot-tyrosine_phosphatase-like"/>
</dbReference>
<keyword evidence="7" id="KW-1185">Reference proteome</keyword>
<dbReference type="OrthoDB" id="2017893at2759"/>
<organism evidence="6 7">
    <name type="scientific">Symbiodinium natans</name>
    <dbReference type="NCBI Taxonomy" id="878477"/>
    <lineage>
        <taxon>Eukaryota</taxon>
        <taxon>Sar</taxon>
        <taxon>Alveolata</taxon>
        <taxon>Dinophyceae</taxon>
        <taxon>Suessiales</taxon>
        <taxon>Symbiodiniaceae</taxon>
        <taxon>Symbiodinium</taxon>
    </lineage>
</organism>
<comment type="caution">
    <text evidence="6">The sequence shown here is derived from an EMBL/GenBank/DDBJ whole genome shotgun (WGS) entry which is preliminary data.</text>
</comment>
<dbReference type="PROSITE" id="PS50054">
    <property type="entry name" value="TYR_PHOSPHATASE_DUAL"/>
    <property type="match status" value="1"/>
</dbReference>
<dbReference type="PANTHER" id="PTHR46377:SF1">
    <property type="entry name" value="DUAL SPECIFICITY PROTEIN PHOSPHATASE 19"/>
    <property type="match status" value="1"/>
</dbReference>
<reference evidence="6" key="1">
    <citation type="submission" date="2021-02" db="EMBL/GenBank/DDBJ databases">
        <authorList>
            <person name="Dougan E. K."/>
            <person name="Rhodes N."/>
            <person name="Thang M."/>
            <person name="Chan C."/>
        </authorList>
    </citation>
    <scope>NUCLEOTIDE SEQUENCE</scope>
</reference>
<dbReference type="PROSITE" id="PS50056">
    <property type="entry name" value="TYR_PHOSPHATASE_2"/>
    <property type="match status" value="1"/>
</dbReference>
<keyword evidence="1" id="KW-0378">Hydrolase</keyword>
<dbReference type="EMBL" id="CAJNDS010002090">
    <property type="protein sequence ID" value="CAE7319696.1"/>
    <property type="molecule type" value="Genomic_DNA"/>
</dbReference>
<evidence type="ECO:0000256" key="1">
    <source>
        <dbReference type="ARBA" id="ARBA00022801"/>
    </source>
</evidence>
<evidence type="ECO:0000256" key="2">
    <source>
        <dbReference type="ARBA" id="ARBA00022912"/>
    </source>
</evidence>
<evidence type="ECO:0000313" key="7">
    <source>
        <dbReference type="Proteomes" id="UP000604046"/>
    </source>
</evidence>
<protein>
    <submittedName>
        <fullName evidence="6">True protein</fullName>
    </submittedName>
</protein>
<sequence>MWLQFKSFNSAGKRDTHSEGVQKCLPAFASVCQAPEIVNFNLGRLPDWKGGGLEDETKDHFPQMNFRPQMLLEFCMAEGCETAMISLPRYGMDGAVVARVAHILVVHPALPTLWPDRYKYQRASLDDSPSHNLLELLPSALRFVDRCVKQKGRLLVHCTRGISRSSSVVIAYLMLSKSKSYEEAKAQVQQKRSVAYPNLGFQVQLQHLESLLATRSPPRNLEERLRWLGTVVPSGDLTSPSSTFRLLQALDAPIRRWLDEVPALCEKLLTEPRLARERAPWKPCGLFFEVLQKYRTVPEDESLVELAASAARRLEASVKQFHDSSNSLPGLKTAAAVAREVQTWHHVARAEFALRRASGRATHASWPEAGHNSAAPAQGLVAYASDSSSDEAENNHKKPRTV</sequence>
<dbReference type="InterPro" id="IPR000387">
    <property type="entry name" value="Tyr_Pase_dom"/>
</dbReference>
<feature type="domain" description="Tyrosine specific protein phosphatases" evidence="5">
    <location>
        <begin position="131"/>
        <end position="192"/>
    </location>
</feature>
<gene>
    <name evidence="6" type="primary">true</name>
    <name evidence="6" type="ORF">SNAT2548_LOCUS16757</name>
</gene>
<feature type="region of interest" description="Disordered" evidence="3">
    <location>
        <begin position="363"/>
        <end position="402"/>
    </location>
</feature>
<dbReference type="PANTHER" id="PTHR46377">
    <property type="entry name" value="DUAL SPECIFICITY PROTEIN PHOSPHATASE 19"/>
    <property type="match status" value="1"/>
</dbReference>
<feature type="domain" description="Tyrosine-protein phosphatase" evidence="4">
    <location>
        <begin position="67"/>
        <end position="214"/>
    </location>
</feature>
<proteinExistence type="predicted"/>
<evidence type="ECO:0000259" key="5">
    <source>
        <dbReference type="PROSITE" id="PS50056"/>
    </source>
</evidence>